<accession>A0ACB0MEF3</accession>
<organism evidence="1 2">
    <name type="scientific">Trifolium pratense</name>
    <name type="common">Red clover</name>
    <dbReference type="NCBI Taxonomy" id="57577"/>
    <lineage>
        <taxon>Eukaryota</taxon>
        <taxon>Viridiplantae</taxon>
        <taxon>Streptophyta</taxon>
        <taxon>Embryophyta</taxon>
        <taxon>Tracheophyta</taxon>
        <taxon>Spermatophyta</taxon>
        <taxon>Magnoliopsida</taxon>
        <taxon>eudicotyledons</taxon>
        <taxon>Gunneridae</taxon>
        <taxon>Pentapetalae</taxon>
        <taxon>rosids</taxon>
        <taxon>fabids</taxon>
        <taxon>Fabales</taxon>
        <taxon>Fabaceae</taxon>
        <taxon>Papilionoideae</taxon>
        <taxon>50 kb inversion clade</taxon>
        <taxon>NPAAA clade</taxon>
        <taxon>Hologalegina</taxon>
        <taxon>IRL clade</taxon>
        <taxon>Trifolieae</taxon>
        <taxon>Trifolium</taxon>
    </lineage>
</organism>
<proteinExistence type="predicted"/>
<sequence length="420" mass="46385">MGISIVSAMGVCLRNHVKAESPIAPINSGLNSKSVNVSTENISSPCCKVPDDLSSSSKTGAPAELVLVPRTIRGEEEILQSSNLKSFTSTELKAATRNFHVDSVLGDDGIGSVFKGWIDEHSTSAAKPGKGIVVAVKRLNHDGFKGHNDLLAEANYLGQLSHPHLVKLIGYCLEDENSFMVFELMPRGSLENHLFIRGSYFQPLSWNLRLKVAFGAAKGLAFLHSAETKATYRDFKTSNVLLDSNYNAKLSNFGLPKGGTAVDKSHVSNKLTYGYAAPEYLSTGNHSAKSDVYSFGVVLLEILSGRRVVDKNRPQRQHNLVEWAKPYLSNKRKILRVLDNRLEGQYELEDVYKVAILSLRCLSIEAKLRPNMDEVVTNLEQLQVPNVNNQNRLRRRSTDDVPRVRTAAAYPQRATSMLCT</sequence>
<reference evidence="1" key="1">
    <citation type="submission" date="2023-10" db="EMBL/GenBank/DDBJ databases">
        <authorList>
            <person name="Rodriguez Cubillos JULIANA M."/>
            <person name="De Vega J."/>
        </authorList>
    </citation>
    <scope>NUCLEOTIDE SEQUENCE</scope>
</reference>
<protein>
    <submittedName>
        <fullName evidence="1">Uncharacterized protein</fullName>
    </submittedName>
</protein>
<evidence type="ECO:0000313" key="1">
    <source>
        <dbReference type="EMBL" id="CAJ2678849.1"/>
    </source>
</evidence>
<gene>
    <name evidence="1" type="ORF">MILVUS5_LOCUS41069</name>
</gene>
<keyword evidence="2" id="KW-1185">Reference proteome</keyword>
<dbReference type="Proteomes" id="UP001177021">
    <property type="component" value="Unassembled WGS sequence"/>
</dbReference>
<dbReference type="EMBL" id="CASHSV030000823">
    <property type="protein sequence ID" value="CAJ2678849.1"/>
    <property type="molecule type" value="Genomic_DNA"/>
</dbReference>
<comment type="caution">
    <text evidence="1">The sequence shown here is derived from an EMBL/GenBank/DDBJ whole genome shotgun (WGS) entry which is preliminary data.</text>
</comment>
<name>A0ACB0MEF3_TRIPR</name>
<evidence type="ECO:0000313" key="2">
    <source>
        <dbReference type="Proteomes" id="UP001177021"/>
    </source>
</evidence>